<protein>
    <recommendedName>
        <fullName evidence="11">TonB-dependent receptor-like beta-barrel domain-containing protein</fullName>
    </recommendedName>
</protein>
<evidence type="ECO:0000313" key="13">
    <source>
        <dbReference type="Proteomes" id="UP001262754"/>
    </source>
</evidence>
<keyword evidence="2" id="KW-0813">Transport</keyword>
<evidence type="ECO:0000256" key="8">
    <source>
        <dbReference type="ARBA" id="ARBA00023170"/>
    </source>
</evidence>
<dbReference type="Pfam" id="PF00593">
    <property type="entry name" value="TonB_dep_Rec_b-barrel"/>
    <property type="match status" value="1"/>
</dbReference>
<dbReference type="EMBL" id="JAVDRL010000003">
    <property type="protein sequence ID" value="MDR6530456.1"/>
    <property type="molecule type" value="Genomic_DNA"/>
</dbReference>
<keyword evidence="8" id="KW-0675">Receptor</keyword>
<evidence type="ECO:0000256" key="1">
    <source>
        <dbReference type="ARBA" id="ARBA00004571"/>
    </source>
</evidence>
<feature type="domain" description="TonB-dependent receptor-like beta-barrel" evidence="11">
    <location>
        <begin position="248"/>
        <end position="598"/>
    </location>
</feature>
<feature type="signal peptide" evidence="10">
    <location>
        <begin position="1"/>
        <end position="19"/>
    </location>
</feature>
<keyword evidence="6" id="KW-0798">TonB box</keyword>
<reference evidence="12 13" key="1">
    <citation type="submission" date="2023-07" db="EMBL/GenBank/DDBJ databases">
        <title>Sorghum-associated microbial communities from plants grown in Nebraska, USA.</title>
        <authorList>
            <person name="Schachtman D."/>
        </authorList>
    </citation>
    <scope>NUCLEOTIDE SEQUENCE [LARGE SCALE GENOMIC DNA]</scope>
    <source>
        <strain evidence="12 13">DS2154</strain>
    </source>
</reference>
<evidence type="ECO:0000256" key="9">
    <source>
        <dbReference type="ARBA" id="ARBA00023237"/>
    </source>
</evidence>
<sequence>MSLASVVFALGLAAPEAQAAAPPATPAGLLAVAAPAADAQRGVTAYPPDFFAEQRPSTAFDMITRLPGFRLDRGDEARGFAGTAGNVLVNGERPTTKSDNLEDILKRISASAVERVELIRGGAPGIDMQGQTILANVVIKSTVQVEKVANIQTYLYPDGLFGPLLEFQASRRDGINEIEGSLKATVDRTDQTFDGGSRVTSFPDGRPTIREAVKGYDQIQNYAARGAIQRAAPGGKIRVNGKIEYFSFDRDVVYTRYQPSPGRQDSGETSKEWTGEFGARYDARLGPRTDLQLVFLQNLGDETYGSTLALPGHAEVYRERDKTGESILRGEVKHRRSQALSLEGSVEGAYNFLDGDIRYDVNGAPVDIGPPHVKVEELRGEAAGKAVWRANPKLTIEAGARMEVSRITQSGGGVDVERSFFYPKPRVLATWSPNSVDQLRVRVEREVGQLDFGDFIASADLAAGSQDGADVNLEPQRSWVGEVAWERRFWGAGSLSTTLTHAEISDVVDYKPLVGGGDAPSNIGSGRSDQFVIALTLPTQRLGISGGQVKARLSWFDSEVTDPVTFHKRRITNATPFVCNLSFTRDMPGGKWSWGASRNCPNEYSRFRLGEVRTQRFEPYLEGFVEWKPSPDLTVRTTLSNWTSRNVTRERVIYKGSRADNVVDRIEYRSLPFEPYLFIQVRKRLG</sequence>
<evidence type="ECO:0000259" key="11">
    <source>
        <dbReference type="Pfam" id="PF00593"/>
    </source>
</evidence>
<dbReference type="InterPro" id="IPR000531">
    <property type="entry name" value="Beta-barrel_TonB"/>
</dbReference>
<keyword evidence="4" id="KW-0812">Transmembrane</keyword>
<organism evidence="12 13">
    <name type="scientific">Caulobacter rhizosphaerae</name>
    <dbReference type="NCBI Taxonomy" id="2010972"/>
    <lineage>
        <taxon>Bacteria</taxon>
        <taxon>Pseudomonadati</taxon>
        <taxon>Pseudomonadota</taxon>
        <taxon>Alphaproteobacteria</taxon>
        <taxon>Caulobacterales</taxon>
        <taxon>Caulobacteraceae</taxon>
        <taxon>Caulobacter</taxon>
    </lineage>
</organism>
<dbReference type="InterPro" id="IPR039426">
    <property type="entry name" value="TonB-dep_rcpt-like"/>
</dbReference>
<dbReference type="PANTHER" id="PTHR30069">
    <property type="entry name" value="TONB-DEPENDENT OUTER MEMBRANE RECEPTOR"/>
    <property type="match status" value="1"/>
</dbReference>
<evidence type="ECO:0000313" key="12">
    <source>
        <dbReference type="EMBL" id="MDR6530456.1"/>
    </source>
</evidence>
<evidence type="ECO:0000256" key="7">
    <source>
        <dbReference type="ARBA" id="ARBA00023136"/>
    </source>
</evidence>
<gene>
    <name evidence="12" type="ORF">J2800_001192</name>
</gene>
<name>A0ABU1MWZ6_9CAUL</name>
<keyword evidence="3" id="KW-1134">Transmembrane beta strand</keyword>
<evidence type="ECO:0000256" key="3">
    <source>
        <dbReference type="ARBA" id="ARBA00022452"/>
    </source>
</evidence>
<comment type="subcellular location">
    <subcellularLocation>
        <location evidence="1">Cell outer membrane</location>
        <topology evidence="1">Multi-pass membrane protein</topology>
    </subcellularLocation>
</comment>
<keyword evidence="13" id="KW-1185">Reference proteome</keyword>
<keyword evidence="5 10" id="KW-0732">Signal</keyword>
<dbReference type="Proteomes" id="UP001262754">
    <property type="component" value="Unassembled WGS sequence"/>
</dbReference>
<evidence type="ECO:0000256" key="2">
    <source>
        <dbReference type="ARBA" id="ARBA00022448"/>
    </source>
</evidence>
<dbReference type="PANTHER" id="PTHR30069:SF29">
    <property type="entry name" value="HEMOGLOBIN AND HEMOGLOBIN-HAPTOGLOBIN-BINDING PROTEIN 1-RELATED"/>
    <property type="match status" value="1"/>
</dbReference>
<keyword evidence="9" id="KW-0998">Cell outer membrane</keyword>
<dbReference type="RefSeq" id="WP_310029996.1">
    <property type="nucleotide sequence ID" value="NZ_JAVDRL010000003.1"/>
</dbReference>
<evidence type="ECO:0000256" key="5">
    <source>
        <dbReference type="ARBA" id="ARBA00022729"/>
    </source>
</evidence>
<accession>A0ABU1MWZ6</accession>
<proteinExistence type="predicted"/>
<comment type="caution">
    <text evidence="12">The sequence shown here is derived from an EMBL/GenBank/DDBJ whole genome shotgun (WGS) entry which is preliminary data.</text>
</comment>
<keyword evidence="7" id="KW-0472">Membrane</keyword>
<dbReference type="InterPro" id="IPR036942">
    <property type="entry name" value="Beta-barrel_TonB_sf"/>
</dbReference>
<dbReference type="SUPFAM" id="SSF56935">
    <property type="entry name" value="Porins"/>
    <property type="match status" value="1"/>
</dbReference>
<dbReference type="Gene3D" id="2.40.170.20">
    <property type="entry name" value="TonB-dependent receptor, beta-barrel domain"/>
    <property type="match status" value="1"/>
</dbReference>
<evidence type="ECO:0000256" key="6">
    <source>
        <dbReference type="ARBA" id="ARBA00023077"/>
    </source>
</evidence>
<feature type="chain" id="PRO_5047021972" description="TonB-dependent receptor-like beta-barrel domain-containing protein" evidence="10">
    <location>
        <begin position="20"/>
        <end position="686"/>
    </location>
</feature>
<evidence type="ECO:0000256" key="10">
    <source>
        <dbReference type="SAM" id="SignalP"/>
    </source>
</evidence>
<evidence type="ECO:0000256" key="4">
    <source>
        <dbReference type="ARBA" id="ARBA00022692"/>
    </source>
</evidence>